<reference evidence="3" key="1">
    <citation type="journal article" date="2019" name="Int. J. Syst. Evol. Microbiol.">
        <title>The Global Catalogue of Microorganisms (GCM) 10K type strain sequencing project: providing services to taxonomists for standard genome sequencing and annotation.</title>
        <authorList>
            <consortium name="The Broad Institute Genomics Platform"/>
            <consortium name="The Broad Institute Genome Sequencing Center for Infectious Disease"/>
            <person name="Wu L."/>
            <person name="Ma J."/>
        </authorList>
    </citation>
    <scope>NUCLEOTIDE SEQUENCE [LARGE SCALE GENOMIC DNA]</scope>
    <source>
        <strain evidence="3">JCM 17442</strain>
    </source>
</reference>
<proteinExistence type="predicted"/>
<evidence type="ECO:0000313" key="3">
    <source>
        <dbReference type="Proteomes" id="UP001501594"/>
    </source>
</evidence>
<gene>
    <name evidence="2" type="ORF">GCM10022256_16110</name>
</gene>
<dbReference type="Pfam" id="PF18928">
    <property type="entry name" value="DUF5677"/>
    <property type="match status" value="1"/>
</dbReference>
<dbReference type="RefSeq" id="WP_344794838.1">
    <property type="nucleotide sequence ID" value="NZ_BAABAU010000001.1"/>
</dbReference>
<name>A0ABP8E1C0_9MICO</name>
<organism evidence="2 3">
    <name type="scientific">Frondihabitans peucedani</name>
    <dbReference type="NCBI Taxonomy" id="598626"/>
    <lineage>
        <taxon>Bacteria</taxon>
        <taxon>Bacillati</taxon>
        <taxon>Actinomycetota</taxon>
        <taxon>Actinomycetes</taxon>
        <taxon>Micrococcales</taxon>
        <taxon>Microbacteriaceae</taxon>
        <taxon>Frondihabitans</taxon>
    </lineage>
</organism>
<feature type="region of interest" description="Disordered" evidence="1">
    <location>
        <begin position="183"/>
        <end position="203"/>
    </location>
</feature>
<sequence>MTAQTPTTNYRGTIRQLIKLWEEDAALPEVTVPGQVDPAVPVAIRGLVAHAVDCARGILAIYEAAVPIAAVPLARTLMEDSITAGWILAVPDAWRSLLSSGIRDRRRALQEAHRLHPADPESMERLRELTASLGRVGAASGWPFEQRVQSLEGTESVYLLYRYLSGLSHAGAEVVDAYSAEVRPPRSTSPIGRMPHSRSPRSS</sequence>
<evidence type="ECO:0000313" key="2">
    <source>
        <dbReference type="EMBL" id="GAA4265999.1"/>
    </source>
</evidence>
<evidence type="ECO:0008006" key="4">
    <source>
        <dbReference type="Google" id="ProtNLM"/>
    </source>
</evidence>
<accession>A0ABP8E1C0</accession>
<dbReference type="Proteomes" id="UP001501594">
    <property type="component" value="Unassembled WGS sequence"/>
</dbReference>
<keyword evidence="3" id="KW-1185">Reference proteome</keyword>
<evidence type="ECO:0000256" key="1">
    <source>
        <dbReference type="SAM" id="MobiDB-lite"/>
    </source>
</evidence>
<dbReference type="InterPro" id="IPR043733">
    <property type="entry name" value="DUF5677"/>
</dbReference>
<comment type="caution">
    <text evidence="2">The sequence shown here is derived from an EMBL/GenBank/DDBJ whole genome shotgun (WGS) entry which is preliminary data.</text>
</comment>
<protein>
    <recommendedName>
        <fullName evidence="4">Mycothiol-dependent maleylpyruvate isomerase metal-binding domain-containing protein</fullName>
    </recommendedName>
</protein>
<dbReference type="EMBL" id="BAABAU010000001">
    <property type="protein sequence ID" value="GAA4265999.1"/>
    <property type="molecule type" value="Genomic_DNA"/>
</dbReference>